<comment type="caution">
    <text evidence="2">The sequence shown here is derived from an EMBL/GenBank/DDBJ whole genome shotgun (WGS) entry which is preliminary data.</text>
</comment>
<feature type="region of interest" description="Disordered" evidence="1">
    <location>
        <begin position="462"/>
        <end position="508"/>
    </location>
</feature>
<feature type="compositionally biased region" description="Basic and acidic residues" evidence="1">
    <location>
        <begin position="397"/>
        <end position="407"/>
    </location>
</feature>
<feature type="compositionally biased region" description="Polar residues" evidence="1">
    <location>
        <begin position="14"/>
        <end position="24"/>
    </location>
</feature>
<evidence type="ECO:0000313" key="3">
    <source>
        <dbReference type="Proteomes" id="UP000242875"/>
    </source>
</evidence>
<feature type="region of interest" description="Disordered" evidence="1">
    <location>
        <begin position="1"/>
        <end position="53"/>
    </location>
</feature>
<feature type="compositionally biased region" description="Polar residues" evidence="1">
    <location>
        <begin position="117"/>
        <end position="138"/>
    </location>
</feature>
<feature type="region of interest" description="Disordered" evidence="1">
    <location>
        <begin position="371"/>
        <end position="449"/>
    </location>
</feature>
<reference evidence="2 3" key="1">
    <citation type="journal article" date="2017" name="Mycologia">
        <title>Bifiguratus adelaidae, gen. et sp. nov., a new member of Mucoromycotina in endophytic and soil-dwelling habitats.</title>
        <authorList>
            <person name="Torres-Cruz T.J."/>
            <person name="Billingsley Tobias T.L."/>
            <person name="Almatruk M."/>
            <person name="Hesse C."/>
            <person name="Kuske C.R."/>
            <person name="Desiro A."/>
            <person name="Benucci G.M."/>
            <person name="Bonito G."/>
            <person name="Stajich J.E."/>
            <person name="Dunlap C."/>
            <person name="Arnold A.E."/>
            <person name="Porras-Alfaro A."/>
        </authorList>
    </citation>
    <scope>NUCLEOTIDE SEQUENCE [LARGE SCALE GENOMIC DNA]</scope>
    <source>
        <strain evidence="2 3">AZ0501</strain>
    </source>
</reference>
<feature type="compositionally biased region" description="Polar residues" evidence="1">
    <location>
        <begin position="100"/>
        <end position="109"/>
    </location>
</feature>
<keyword evidence="3" id="KW-1185">Reference proteome</keyword>
<organism evidence="2 3">
    <name type="scientific">Bifiguratus adelaidae</name>
    <dbReference type="NCBI Taxonomy" id="1938954"/>
    <lineage>
        <taxon>Eukaryota</taxon>
        <taxon>Fungi</taxon>
        <taxon>Fungi incertae sedis</taxon>
        <taxon>Mucoromycota</taxon>
        <taxon>Mucoromycotina</taxon>
        <taxon>Endogonomycetes</taxon>
        <taxon>Endogonales</taxon>
        <taxon>Endogonales incertae sedis</taxon>
        <taxon>Bifiguratus</taxon>
    </lineage>
</organism>
<feature type="region of interest" description="Disordered" evidence="1">
    <location>
        <begin position="177"/>
        <end position="287"/>
    </location>
</feature>
<proteinExistence type="predicted"/>
<accession>A0A261Y4M3</accession>
<feature type="compositionally biased region" description="Basic residues" evidence="1">
    <location>
        <begin position="571"/>
        <end position="584"/>
    </location>
</feature>
<feature type="region of interest" description="Disordered" evidence="1">
    <location>
        <begin position="561"/>
        <end position="624"/>
    </location>
</feature>
<feature type="compositionally biased region" description="Polar residues" evidence="1">
    <location>
        <begin position="75"/>
        <end position="89"/>
    </location>
</feature>
<feature type="compositionally biased region" description="Basic and acidic residues" evidence="1">
    <location>
        <begin position="31"/>
        <end position="53"/>
    </location>
</feature>
<dbReference type="EMBL" id="MVBO01000013">
    <property type="protein sequence ID" value="OZJ05567.1"/>
    <property type="molecule type" value="Genomic_DNA"/>
</dbReference>
<name>A0A261Y4M3_9FUNG</name>
<protein>
    <submittedName>
        <fullName evidence="2">Uncharacterized protein</fullName>
    </submittedName>
</protein>
<evidence type="ECO:0000256" key="1">
    <source>
        <dbReference type="SAM" id="MobiDB-lite"/>
    </source>
</evidence>
<feature type="region of interest" description="Disordered" evidence="1">
    <location>
        <begin position="75"/>
        <end position="138"/>
    </location>
</feature>
<dbReference type="AlphaFoldDB" id="A0A261Y4M3"/>
<sequence length="680" mass="74678">MAKRKLFTREDTPNTEVVFSTSTPNHKRLRYGQDEFKRQVSRKDVSQVKEDNGQFKLQAGSSAKLSTFSKSFVSQNKAKGSSFGQPNGQDNKRKFGYSFGGQNQKYTSKTQDDRTRASQLPQPSPATDAQKNSKFSSHNVFQQKLVDVSRDTTVKAAPDELPSSVLDELDEANNVSLLGVGLPGESEGGDAFSDDELDENLPPLEQILPDKVAEQKQPVSKFRMFATSQPSQPPRKAKTSSSKETTTVNVPTTPRSTRKDNNSVNPQEAAYTQDGPETTTKSPSVKELKQLYNSKSIMTTDKALAATRQNPTVTLLHKCADARKESAPLTMKELDKLPPKASVTSLKDFFASNVEEDSIIKPSSLPKAKVDVHAKMAPKQTSSKHASVSKPASKEFAVPRDPVRSTTDKSNYTSNIPKPKPSISQTQTASTTTTASRTTQPSVDDRPFVPIRVPSILPAKLHARSQSLSSDSSERPLLRNDSKLATDTRIPKAPDETGNAPPPKSRPSWNIGHWQRLEHHFEACHGDIESAVWAFWQEIGGVDGGFPRNDIRLRCLALQKTHRAQGGMSPRKVRKPYQIPRHRASSPSAGRSKIHVASTSERKEIPEARREEVPKGSNDSSLTGNSSLLRRLLGIITFAPSQNTRGDENDSFLEGSSRFSARSLLASILSSTPSKSRSPL</sequence>
<gene>
    <name evidence="2" type="ORF">BZG36_01676</name>
</gene>
<dbReference type="Proteomes" id="UP000242875">
    <property type="component" value="Unassembled WGS sequence"/>
</dbReference>
<feature type="compositionally biased region" description="Basic and acidic residues" evidence="1">
    <location>
        <begin position="600"/>
        <end position="614"/>
    </location>
</feature>
<feature type="compositionally biased region" description="Low complexity" evidence="1">
    <location>
        <begin position="424"/>
        <end position="440"/>
    </location>
</feature>
<feature type="compositionally biased region" description="Basic and acidic residues" evidence="1">
    <location>
        <begin position="472"/>
        <end position="495"/>
    </location>
</feature>
<evidence type="ECO:0000313" key="2">
    <source>
        <dbReference type="EMBL" id="OZJ05567.1"/>
    </source>
</evidence>